<dbReference type="InterPro" id="IPR006597">
    <property type="entry name" value="Sel1-like"/>
</dbReference>
<sequence length="317" mass="35074">MLKKAKIASPIIAGLFLLSMPVSATLAASETRGSDNNEVKAEKLCEDGSCEPHIAMLHRLARYGYQDAQAVLGVMYISGDGVDKDVEHGVTLIQLAAKRGGAMAILALSKWHREGLYVEQDIVRANELLDKAVELNYPPAKYQKSLYLFASEDEQSIHEANELLEAAARWGSPPAMFLLARMKLLGEWVEYDLAGASNLLARLSREGHEGARALSRQLITQIEQEAQENATIDKETLEVAERLERFTNIERIRVTPLSFGRTHSAVSDITFEMDRTFNRGSLSRIRTQPCSFAMGCVSVQPSNRHGSIVDMLSDPTQ</sequence>
<dbReference type="Gene3D" id="1.25.40.10">
    <property type="entry name" value="Tetratricopeptide repeat domain"/>
    <property type="match status" value="1"/>
</dbReference>
<dbReference type="OrthoDB" id="6810016at2"/>
<dbReference type="PANTHER" id="PTHR11102">
    <property type="entry name" value="SEL-1-LIKE PROTEIN"/>
    <property type="match status" value="1"/>
</dbReference>
<reference evidence="3" key="1">
    <citation type="journal article" date="2018" name="Front. Microbiol.">
        <title>Genome-Based Analysis Reveals the Taxonomy and Diversity of the Family Idiomarinaceae.</title>
        <authorList>
            <person name="Liu Y."/>
            <person name="Lai Q."/>
            <person name="Shao Z."/>
        </authorList>
    </citation>
    <scope>NUCLEOTIDE SEQUENCE [LARGE SCALE GENOMIC DNA]</scope>
    <source>
        <strain evidence="3">GBPy7</strain>
    </source>
</reference>
<dbReference type="Pfam" id="PF08238">
    <property type="entry name" value="Sel1"/>
    <property type="match status" value="3"/>
</dbReference>
<dbReference type="InterPro" id="IPR011990">
    <property type="entry name" value="TPR-like_helical_dom_sf"/>
</dbReference>
<gene>
    <name evidence="2" type="ORF">CWE08_11190</name>
</gene>
<keyword evidence="1" id="KW-0732">Signal</keyword>
<protein>
    <recommendedName>
        <fullName evidence="4">Sel1 repeat family protein</fullName>
    </recommendedName>
</protein>
<feature type="chain" id="PRO_5019213763" description="Sel1 repeat family protein" evidence="1">
    <location>
        <begin position="25"/>
        <end position="317"/>
    </location>
</feature>
<evidence type="ECO:0000313" key="2">
    <source>
        <dbReference type="EMBL" id="RUO18477.1"/>
    </source>
</evidence>
<dbReference type="Proteomes" id="UP000288395">
    <property type="component" value="Unassembled WGS sequence"/>
</dbReference>
<dbReference type="SMART" id="SM00671">
    <property type="entry name" value="SEL1"/>
    <property type="match status" value="3"/>
</dbReference>
<organism evidence="2 3">
    <name type="scientific">Aliidiomarina iranensis</name>
    <dbReference type="NCBI Taxonomy" id="1434071"/>
    <lineage>
        <taxon>Bacteria</taxon>
        <taxon>Pseudomonadati</taxon>
        <taxon>Pseudomonadota</taxon>
        <taxon>Gammaproteobacteria</taxon>
        <taxon>Alteromonadales</taxon>
        <taxon>Idiomarinaceae</taxon>
        <taxon>Aliidiomarina</taxon>
    </lineage>
</organism>
<comment type="caution">
    <text evidence="2">The sequence shown here is derived from an EMBL/GenBank/DDBJ whole genome shotgun (WGS) entry which is preliminary data.</text>
</comment>
<name>A0A432VQM5_9GAMM</name>
<feature type="signal peptide" evidence="1">
    <location>
        <begin position="1"/>
        <end position="24"/>
    </location>
</feature>
<evidence type="ECO:0000313" key="3">
    <source>
        <dbReference type="Proteomes" id="UP000288395"/>
    </source>
</evidence>
<evidence type="ECO:0000256" key="1">
    <source>
        <dbReference type="SAM" id="SignalP"/>
    </source>
</evidence>
<dbReference type="SUPFAM" id="SSF81901">
    <property type="entry name" value="HCP-like"/>
    <property type="match status" value="1"/>
</dbReference>
<keyword evidence="3" id="KW-1185">Reference proteome</keyword>
<accession>A0A432VQM5</accession>
<dbReference type="PANTHER" id="PTHR11102:SF160">
    <property type="entry name" value="ERAD-ASSOCIATED E3 UBIQUITIN-PROTEIN LIGASE COMPONENT HRD3"/>
    <property type="match status" value="1"/>
</dbReference>
<dbReference type="InterPro" id="IPR050767">
    <property type="entry name" value="Sel1_AlgK"/>
</dbReference>
<evidence type="ECO:0008006" key="4">
    <source>
        <dbReference type="Google" id="ProtNLM"/>
    </source>
</evidence>
<dbReference type="EMBL" id="PIPJ01000011">
    <property type="protein sequence ID" value="RUO18477.1"/>
    <property type="molecule type" value="Genomic_DNA"/>
</dbReference>
<dbReference type="RefSeq" id="WP_157981253.1">
    <property type="nucleotide sequence ID" value="NZ_PIPJ01000011.1"/>
</dbReference>
<dbReference type="AlphaFoldDB" id="A0A432VQM5"/>
<proteinExistence type="predicted"/>